<dbReference type="Proteomes" id="UP000253919">
    <property type="component" value="Unassembled WGS sequence"/>
</dbReference>
<evidence type="ECO:0000313" key="2">
    <source>
        <dbReference type="EMBL" id="RDC63113.1"/>
    </source>
</evidence>
<accession>A0A369QDW2</accession>
<proteinExistence type="predicted"/>
<reference evidence="2 3" key="1">
    <citation type="submission" date="2018-04" db="EMBL/GenBank/DDBJ databases">
        <title>Adhaeribacter sp. HMF7616 genome sequencing and assembly.</title>
        <authorList>
            <person name="Kang H."/>
            <person name="Kang J."/>
            <person name="Cha I."/>
            <person name="Kim H."/>
            <person name="Joh K."/>
        </authorList>
    </citation>
    <scope>NUCLEOTIDE SEQUENCE [LARGE SCALE GENOMIC DNA]</scope>
    <source>
        <strain evidence="2 3">HMF7616</strain>
    </source>
</reference>
<gene>
    <name evidence="2" type="ORF">AHMF7616_01713</name>
</gene>
<dbReference type="AlphaFoldDB" id="A0A369QDW2"/>
<evidence type="ECO:0000256" key="1">
    <source>
        <dbReference type="SAM" id="MobiDB-lite"/>
    </source>
</evidence>
<comment type="caution">
    <text evidence="2">The sequence shown here is derived from an EMBL/GenBank/DDBJ whole genome shotgun (WGS) entry which is preliminary data.</text>
</comment>
<name>A0A369QDW2_9BACT</name>
<sequence length="122" mass="12937">MYVFLLALATAGVACQSKDHKTPPEGYGAGQYENNQADNPTDNRNTGTQSPVKIEPDSGIVGMDSANMAKKPGQNSAEDPDAARATSITENNAGTSETRGAENNSPSRQMPQTNKPKNQKNQ</sequence>
<feature type="compositionally biased region" description="Polar residues" evidence="1">
    <location>
        <begin position="86"/>
        <end position="122"/>
    </location>
</feature>
<organism evidence="2 3">
    <name type="scientific">Adhaeribacter pallidiroseus</name>
    <dbReference type="NCBI Taxonomy" id="2072847"/>
    <lineage>
        <taxon>Bacteria</taxon>
        <taxon>Pseudomonadati</taxon>
        <taxon>Bacteroidota</taxon>
        <taxon>Cytophagia</taxon>
        <taxon>Cytophagales</taxon>
        <taxon>Hymenobacteraceae</taxon>
        <taxon>Adhaeribacter</taxon>
    </lineage>
</organism>
<dbReference type="EMBL" id="QASA01000001">
    <property type="protein sequence ID" value="RDC63113.1"/>
    <property type="molecule type" value="Genomic_DNA"/>
</dbReference>
<evidence type="ECO:0000313" key="3">
    <source>
        <dbReference type="Proteomes" id="UP000253919"/>
    </source>
</evidence>
<feature type="compositionally biased region" description="Polar residues" evidence="1">
    <location>
        <begin position="32"/>
        <end position="51"/>
    </location>
</feature>
<protein>
    <submittedName>
        <fullName evidence="2">Uncharacterized protein</fullName>
    </submittedName>
</protein>
<keyword evidence="3" id="KW-1185">Reference proteome</keyword>
<feature type="region of interest" description="Disordered" evidence="1">
    <location>
        <begin position="13"/>
        <end position="122"/>
    </location>
</feature>